<dbReference type="EMBL" id="JBHUPD010000004">
    <property type="protein sequence ID" value="MFD2874535.1"/>
    <property type="molecule type" value="Genomic_DNA"/>
</dbReference>
<dbReference type="InterPro" id="IPR000836">
    <property type="entry name" value="PRTase_dom"/>
</dbReference>
<evidence type="ECO:0000259" key="2">
    <source>
        <dbReference type="Pfam" id="PF00156"/>
    </source>
</evidence>
<reference evidence="4" key="1">
    <citation type="journal article" date="2019" name="Int. J. Syst. Evol. Microbiol.">
        <title>The Global Catalogue of Microorganisms (GCM) 10K type strain sequencing project: providing services to taxonomists for standard genome sequencing and annotation.</title>
        <authorList>
            <consortium name="The Broad Institute Genomics Platform"/>
            <consortium name="The Broad Institute Genome Sequencing Center for Infectious Disease"/>
            <person name="Wu L."/>
            <person name="Ma J."/>
        </authorList>
    </citation>
    <scope>NUCLEOTIDE SEQUENCE [LARGE SCALE GENOMIC DNA]</scope>
    <source>
        <strain evidence="4">KCTC 22437</strain>
    </source>
</reference>
<dbReference type="SUPFAM" id="SSF53271">
    <property type="entry name" value="PRTase-like"/>
    <property type="match status" value="1"/>
</dbReference>
<protein>
    <submittedName>
        <fullName evidence="3">ComF family protein</fullName>
    </submittedName>
</protein>
<gene>
    <name evidence="3" type="ORF">ACFS5N_18775</name>
</gene>
<dbReference type="Gene3D" id="3.40.50.2020">
    <property type="match status" value="1"/>
</dbReference>
<evidence type="ECO:0000313" key="3">
    <source>
        <dbReference type="EMBL" id="MFD2874535.1"/>
    </source>
</evidence>
<keyword evidence="4" id="KW-1185">Reference proteome</keyword>
<proteinExistence type="inferred from homology"/>
<comment type="caution">
    <text evidence="3">The sequence shown here is derived from an EMBL/GenBank/DDBJ whole genome shotgun (WGS) entry which is preliminary data.</text>
</comment>
<name>A0ABW5YHZ8_9SPHI</name>
<accession>A0ABW5YHZ8</accession>
<dbReference type="InterPro" id="IPR029057">
    <property type="entry name" value="PRTase-like"/>
</dbReference>
<feature type="domain" description="Phosphoribosyltransferase" evidence="2">
    <location>
        <begin position="141"/>
        <end position="231"/>
    </location>
</feature>
<dbReference type="CDD" id="cd06223">
    <property type="entry name" value="PRTases_typeI"/>
    <property type="match status" value="1"/>
</dbReference>
<dbReference type="RefSeq" id="WP_377189394.1">
    <property type="nucleotide sequence ID" value="NZ_JBHUPD010000004.1"/>
</dbReference>
<evidence type="ECO:0000313" key="4">
    <source>
        <dbReference type="Proteomes" id="UP001597557"/>
    </source>
</evidence>
<evidence type="ECO:0000256" key="1">
    <source>
        <dbReference type="ARBA" id="ARBA00008007"/>
    </source>
</evidence>
<dbReference type="Proteomes" id="UP001597557">
    <property type="component" value="Unassembled WGS sequence"/>
</dbReference>
<dbReference type="PANTHER" id="PTHR47505:SF1">
    <property type="entry name" value="DNA UTILIZATION PROTEIN YHGH"/>
    <property type="match status" value="1"/>
</dbReference>
<organism evidence="3 4">
    <name type="scientific">Mucilaginibacter ximonensis</name>
    <dbReference type="NCBI Taxonomy" id="538021"/>
    <lineage>
        <taxon>Bacteria</taxon>
        <taxon>Pseudomonadati</taxon>
        <taxon>Bacteroidota</taxon>
        <taxon>Sphingobacteriia</taxon>
        <taxon>Sphingobacteriales</taxon>
        <taxon>Sphingobacteriaceae</taxon>
        <taxon>Mucilaginibacter</taxon>
    </lineage>
</organism>
<comment type="similarity">
    <text evidence="1">Belongs to the ComF/GntX family.</text>
</comment>
<dbReference type="Pfam" id="PF00156">
    <property type="entry name" value="Pribosyltran"/>
    <property type="match status" value="1"/>
</dbReference>
<sequence>MRITLNLSYVADFVSLLFPQLCPACGNELVAHEKVICTDCQYNLPQTNFHLINDNIVARQFWGKINLNAAYSLYYFTKGGKVQNLMHHFKYKGMSQIGNMLGRIAGSQLAANATFASVDYIIPVPLHKSRLKERGYNQSACFAEGLAEKLKGTVEENNLIRIRATQTQTHRSRFERFENMQEVFAVKNPQKLKDKHVLLVDDIVTTGSTLEACAIPLLEIDGLKLSIATIAYAE</sequence>
<dbReference type="PANTHER" id="PTHR47505">
    <property type="entry name" value="DNA UTILIZATION PROTEIN YHGH"/>
    <property type="match status" value="1"/>
</dbReference>
<dbReference type="InterPro" id="IPR051910">
    <property type="entry name" value="ComF/GntX_DNA_util-trans"/>
</dbReference>